<feature type="coiled-coil region" evidence="1">
    <location>
        <begin position="114"/>
        <end position="144"/>
    </location>
</feature>
<reference evidence="2 3" key="1">
    <citation type="journal article" date="2024" name="Science">
        <title>Giant polyketide synthase enzymes in the biosynthesis of giant marine polyether toxins.</title>
        <authorList>
            <person name="Fallon T.R."/>
            <person name="Shende V.V."/>
            <person name="Wierzbicki I.H."/>
            <person name="Pendleton A.L."/>
            <person name="Watervoot N.F."/>
            <person name="Auber R.P."/>
            <person name="Gonzalez D.J."/>
            <person name="Wisecaver J.H."/>
            <person name="Moore B.S."/>
        </authorList>
    </citation>
    <scope>NUCLEOTIDE SEQUENCE [LARGE SCALE GENOMIC DNA]</scope>
    <source>
        <strain evidence="2 3">12B1</strain>
    </source>
</reference>
<accession>A0AB34J314</accession>
<comment type="caution">
    <text evidence="2">The sequence shown here is derived from an EMBL/GenBank/DDBJ whole genome shotgun (WGS) entry which is preliminary data.</text>
</comment>
<dbReference type="EMBL" id="JBGBPQ010000014">
    <property type="protein sequence ID" value="KAL1510965.1"/>
    <property type="molecule type" value="Genomic_DNA"/>
</dbReference>
<evidence type="ECO:0000313" key="3">
    <source>
        <dbReference type="Proteomes" id="UP001515480"/>
    </source>
</evidence>
<name>A0AB34J314_PRYPA</name>
<keyword evidence="1" id="KW-0175">Coiled coil</keyword>
<gene>
    <name evidence="2" type="ORF">AB1Y20_005791</name>
</gene>
<evidence type="ECO:0000256" key="1">
    <source>
        <dbReference type="SAM" id="Coils"/>
    </source>
</evidence>
<keyword evidence="3" id="KW-1185">Reference proteome</keyword>
<dbReference type="AlphaFoldDB" id="A0AB34J314"/>
<sequence>MTTSTTTTTTTTTTMQATLGDAVDEEIAKRRAAVTEKMLDILGRLGPDGPTKPKHAQMFFKNIQFKATGGQQLTATCMFCDLGPIASTGASRLVHYLNNCSACPPIVKCSFQGMTNESQKKRKAKDEATKLAEEEAELARRKEKVRSYHVACQISCVKFK</sequence>
<organism evidence="2 3">
    <name type="scientific">Prymnesium parvum</name>
    <name type="common">Toxic golden alga</name>
    <dbReference type="NCBI Taxonomy" id="97485"/>
    <lineage>
        <taxon>Eukaryota</taxon>
        <taxon>Haptista</taxon>
        <taxon>Haptophyta</taxon>
        <taxon>Prymnesiophyceae</taxon>
        <taxon>Prymnesiales</taxon>
        <taxon>Prymnesiaceae</taxon>
        <taxon>Prymnesium</taxon>
    </lineage>
</organism>
<evidence type="ECO:0000313" key="2">
    <source>
        <dbReference type="EMBL" id="KAL1510965.1"/>
    </source>
</evidence>
<protein>
    <submittedName>
        <fullName evidence="2">Uncharacterized protein</fullName>
    </submittedName>
</protein>
<proteinExistence type="predicted"/>
<dbReference type="Proteomes" id="UP001515480">
    <property type="component" value="Unassembled WGS sequence"/>
</dbReference>